<evidence type="ECO:0000313" key="5">
    <source>
        <dbReference type="Proteomes" id="UP001172083"/>
    </source>
</evidence>
<reference evidence="4" key="1">
    <citation type="submission" date="2023-06" db="EMBL/GenBank/DDBJ databases">
        <title>Genomic of Agaribacillus aureum.</title>
        <authorList>
            <person name="Wang G."/>
        </authorList>
    </citation>
    <scope>NUCLEOTIDE SEQUENCE</scope>
    <source>
        <strain evidence="4">BMA12</strain>
    </source>
</reference>
<dbReference type="Gene3D" id="3.40.50.12780">
    <property type="entry name" value="N-terminal domain of ligase-like"/>
    <property type="match status" value="1"/>
</dbReference>
<dbReference type="Gene3D" id="3.30.300.30">
    <property type="match status" value="1"/>
</dbReference>
<feature type="domain" description="Acetyl-coenzyme A synthetase N-terminal" evidence="3">
    <location>
        <begin position="31"/>
        <end position="88"/>
    </location>
</feature>
<evidence type="ECO:0000259" key="2">
    <source>
        <dbReference type="Pfam" id="PF00501"/>
    </source>
</evidence>
<keyword evidence="5" id="KW-1185">Reference proteome</keyword>
<name>A0ABT8LC43_9BACT</name>
<dbReference type="PROSITE" id="PS00455">
    <property type="entry name" value="AMP_BINDING"/>
    <property type="match status" value="1"/>
</dbReference>
<gene>
    <name evidence="4" type="ORF">QQ020_24955</name>
</gene>
<sequence length="613" mass="68235">MHWKNTWTPSEEIINASNIFKMMELQFFETYEELYQWSVKDPAGFWRDTMDLLEIKMEKKYDEVLDLSKGVTDPVWLKGAEMNIVDSCFRNYDSAKAIIYKEEGGEPEIVSHQQLVAMINQIANGLVARGLKKGDYVAIDMPMNIKSVAIYLAIVKAGMVAVTIADSFAAQEIKIRLEITKPKLLFTQENIVRGGKTIPLYDRVVEADAPPCVVIKTGDVDPELRSEDQLWENFISSNTFFKSVSCAPSDPITILFSSGTTGTPKAIPWDHTTPIKCAGDGYFHQNIQNGDVVCWPTNLGWMMGPWLVFTTLITESSMALYGGSPLDKEFGAFVEQARVTMLGVVPSLVSHWKNSGCMESLNWSKIKTFSSTGEVSNPEDMQYLMNLAGNKPVIEYCGGTEIGGGYISGAVMFPAAPGTFTMPTLGTAFVLLDENNEETDNGEVFIIPPTMGLSTRLLNQDHDQVYYQGTPVINGKITRRHGDRIERLPNGYFRGQGRTDDAMNLGGIKVSSVQIEEILNSLDLFKETAAVAVPSAEGGPANLVIYGVEKTSDLSFEEKLQAVQKAIKEQLNPLFKAEDLVLIDHLPRTASNKVMRRKLRELYKEERKTGQYD</sequence>
<dbReference type="PANTHER" id="PTHR44378">
    <property type="entry name" value="ACYL-ACTIVATING ENZYME 17, PEROXISOMAL-RELATED"/>
    <property type="match status" value="1"/>
</dbReference>
<feature type="domain" description="AMP-dependent synthetase/ligase" evidence="2">
    <location>
        <begin position="93"/>
        <end position="446"/>
    </location>
</feature>
<protein>
    <submittedName>
        <fullName evidence="4">AMP-binding protein</fullName>
    </submittedName>
</protein>
<dbReference type="InterPro" id="IPR020845">
    <property type="entry name" value="AMP-binding_CS"/>
</dbReference>
<dbReference type="Pfam" id="PF00501">
    <property type="entry name" value="AMP-binding"/>
    <property type="match status" value="1"/>
</dbReference>
<dbReference type="InterPro" id="IPR045851">
    <property type="entry name" value="AMP-bd_C_sf"/>
</dbReference>
<proteinExistence type="inferred from homology"/>
<dbReference type="EMBL" id="JAUJEB010000006">
    <property type="protein sequence ID" value="MDN5215353.1"/>
    <property type="molecule type" value="Genomic_DNA"/>
</dbReference>
<dbReference type="InterPro" id="IPR032387">
    <property type="entry name" value="ACAS_N"/>
</dbReference>
<evidence type="ECO:0000256" key="1">
    <source>
        <dbReference type="ARBA" id="ARBA00006432"/>
    </source>
</evidence>
<dbReference type="InterPro" id="IPR042099">
    <property type="entry name" value="ANL_N_sf"/>
</dbReference>
<organism evidence="4 5">
    <name type="scientific">Agaribacillus aureus</name>
    <dbReference type="NCBI Taxonomy" id="3051825"/>
    <lineage>
        <taxon>Bacteria</taxon>
        <taxon>Pseudomonadati</taxon>
        <taxon>Bacteroidota</taxon>
        <taxon>Cytophagia</taxon>
        <taxon>Cytophagales</taxon>
        <taxon>Splendidivirgaceae</taxon>
        <taxon>Agaribacillus</taxon>
    </lineage>
</organism>
<accession>A0ABT8LC43</accession>
<comment type="caution">
    <text evidence="4">The sequence shown here is derived from an EMBL/GenBank/DDBJ whole genome shotgun (WGS) entry which is preliminary data.</text>
</comment>
<dbReference type="RefSeq" id="WP_346760688.1">
    <property type="nucleotide sequence ID" value="NZ_JAUJEB010000006.1"/>
</dbReference>
<evidence type="ECO:0000259" key="3">
    <source>
        <dbReference type="Pfam" id="PF16177"/>
    </source>
</evidence>
<dbReference type="SUPFAM" id="SSF56801">
    <property type="entry name" value="Acetyl-CoA synthetase-like"/>
    <property type="match status" value="1"/>
</dbReference>
<comment type="similarity">
    <text evidence="1">Belongs to the ATP-dependent AMP-binding enzyme family.</text>
</comment>
<dbReference type="Pfam" id="PF16177">
    <property type="entry name" value="ACAS_N"/>
    <property type="match status" value="1"/>
</dbReference>
<dbReference type="PANTHER" id="PTHR44378:SF2">
    <property type="entry name" value="ACYL-ACTIVATING ENZYME 17, PEROXISOMAL-RELATED"/>
    <property type="match status" value="1"/>
</dbReference>
<evidence type="ECO:0000313" key="4">
    <source>
        <dbReference type="EMBL" id="MDN5215353.1"/>
    </source>
</evidence>
<dbReference type="Proteomes" id="UP001172083">
    <property type="component" value="Unassembled WGS sequence"/>
</dbReference>
<dbReference type="InterPro" id="IPR000873">
    <property type="entry name" value="AMP-dep_synth/lig_dom"/>
</dbReference>